<keyword evidence="8 11" id="KW-0804">Transcription</keyword>
<evidence type="ECO:0000256" key="8">
    <source>
        <dbReference type="ARBA" id="ARBA00023163"/>
    </source>
</evidence>
<dbReference type="InterPro" id="IPR050274">
    <property type="entry name" value="Nuclear_hormone_rcpt_NR2"/>
</dbReference>
<dbReference type="FunFam" id="3.30.50.10:FF:000030">
    <property type="entry name" value="Nuclear Hormone Receptor family"/>
    <property type="match status" value="1"/>
</dbReference>
<feature type="domain" description="NR LBD" evidence="14">
    <location>
        <begin position="105"/>
        <end position="357"/>
    </location>
</feature>
<sequence length="383" mass="42387">MVEEICHICNDRATGKHYGAISCDGCKGFFRRSIRKKRSYACRFEHTCAVDKNHRNSCRACRLRKCLMAGMKSNAIQNERDAIGKRKKPSPSVDTGGGPEINGLGEETVIELLLQSERLCQQLRSSVIKSTEQVTYDAGKTRSAFAERFRPEERRASIDDIGKSIRQQLLLLVEWAKSLPQFLGLSVMDQAVLLKANATQIIVLGVAYRSVSMELLQDAICLANDALISREHAALVGDINCVVRRILDELVVPIRRLSIEPADYVALKAIVFFNPVSNDVTDYEKVDGARLECLAALEKRCARLEECGALRCRLGRLLLLLPPLQAIAQQLIEDVQLAAVFGVANVDALMQELILQDASANNVITTLSTTANNPQPIKTENLP</sequence>
<dbReference type="AlphaFoldDB" id="A0AA36D1D1"/>
<feature type="domain" description="Nuclear receptor" evidence="13">
    <location>
        <begin position="3"/>
        <end position="78"/>
    </location>
</feature>
<organism evidence="15 16">
    <name type="scientific">Mesorhabditis spiculigera</name>
    <dbReference type="NCBI Taxonomy" id="96644"/>
    <lineage>
        <taxon>Eukaryota</taxon>
        <taxon>Metazoa</taxon>
        <taxon>Ecdysozoa</taxon>
        <taxon>Nematoda</taxon>
        <taxon>Chromadorea</taxon>
        <taxon>Rhabditida</taxon>
        <taxon>Rhabditina</taxon>
        <taxon>Rhabditomorpha</taxon>
        <taxon>Rhabditoidea</taxon>
        <taxon>Rhabditidae</taxon>
        <taxon>Mesorhabditinae</taxon>
        <taxon>Mesorhabditis</taxon>
    </lineage>
</organism>
<keyword evidence="7 11" id="KW-0238">DNA-binding</keyword>
<evidence type="ECO:0000259" key="14">
    <source>
        <dbReference type="PROSITE" id="PS51843"/>
    </source>
</evidence>
<dbReference type="GO" id="GO:0000978">
    <property type="term" value="F:RNA polymerase II cis-regulatory region sequence-specific DNA binding"/>
    <property type="evidence" value="ECO:0007669"/>
    <property type="project" value="InterPro"/>
</dbReference>
<dbReference type="Pfam" id="PF00105">
    <property type="entry name" value="zf-C4"/>
    <property type="match status" value="1"/>
</dbReference>
<keyword evidence="4 11" id="KW-0863">Zinc-finger</keyword>
<keyword evidence="6 11" id="KW-0805">Transcription regulation</keyword>
<dbReference type="InterPro" id="IPR049636">
    <property type="entry name" value="HNF4-like_DBD"/>
</dbReference>
<dbReference type="PROSITE" id="PS51030">
    <property type="entry name" value="NUCLEAR_REC_DBD_2"/>
    <property type="match status" value="1"/>
</dbReference>
<evidence type="ECO:0000256" key="4">
    <source>
        <dbReference type="ARBA" id="ARBA00022771"/>
    </source>
</evidence>
<keyword evidence="10 11" id="KW-0539">Nucleus</keyword>
<evidence type="ECO:0000256" key="12">
    <source>
        <dbReference type="SAM" id="MobiDB-lite"/>
    </source>
</evidence>
<proteinExistence type="inferred from homology"/>
<dbReference type="InterPro" id="IPR001723">
    <property type="entry name" value="Nuclear_hrmn_rcpt"/>
</dbReference>
<reference evidence="15" key="1">
    <citation type="submission" date="2023-06" db="EMBL/GenBank/DDBJ databases">
        <authorList>
            <person name="Delattre M."/>
        </authorList>
    </citation>
    <scope>NUCLEOTIDE SEQUENCE</scope>
    <source>
        <strain evidence="15">AF72</strain>
    </source>
</reference>
<dbReference type="PROSITE" id="PS00031">
    <property type="entry name" value="NUCLEAR_REC_DBD_1"/>
    <property type="match status" value="1"/>
</dbReference>
<evidence type="ECO:0000313" key="16">
    <source>
        <dbReference type="Proteomes" id="UP001177023"/>
    </source>
</evidence>
<dbReference type="InterPro" id="IPR035500">
    <property type="entry name" value="NHR-like_dom_sf"/>
</dbReference>
<dbReference type="SMART" id="SM00430">
    <property type="entry name" value="HOLI"/>
    <property type="match status" value="1"/>
</dbReference>
<keyword evidence="9 11" id="KW-0675">Receptor</keyword>
<comment type="similarity">
    <text evidence="2 11">Belongs to the nuclear hormone receptor family.</text>
</comment>
<evidence type="ECO:0000256" key="7">
    <source>
        <dbReference type="ARBA" id="ARBA00023125"/>
    </source>
</evidence>
<evidence type="ECO:0000256" key="3">
    <source>
        <dbReference type="ARBA" id="ARBA00022723"/>
    </source>
</evidence>
<keyword evidence="5 11" id="KW-0862">Zinc</keyword>
<keyword evidence="3 11" id="KW-0479">Metal-binding</keyword>
<evidence type="ECO:0000256" key="2">
    <source>
        <dbReference type="ARBA" id="ARBA00005993"/>
    </source>
</evidence>
<dbReference type="PANTHER" id="PTHR24083">
    <property type="entry name" value="NUCLEAR HORMONE RECEPTOR"/>
    <property type="match status" value="1"/>
</dbReference>
<dbReference type="PRINTS" id="PR00047">
    <property type="entry name" value="STROIDFINGER"/>
</dbReference>
<dbReference type="SUPFAM" id="SSF57716">
    <property type="entry name" value="Glucocorticoid receptor-like (DNA-binding domain)"/>
    <property type="match status" value="1"/>
</dbReference>
<dbReference type="SUPFAM" id="SSF48508">
    <property type="entry name" value="Nuclear receptor ligand-binding domain"/>
    <property type="match status" value="1"/>
</dbReference>
<evidence type="ECO:0000256" key="11">
    <source>
        <dbReference type="RuleBase" id="RU004334"/>
    </source>
</evidence>
<dbReference type="InterPro" id="IPR000536">
    <property type="entry name" value="Nucl_hrmn_rcpt_lig-bd"/>
</dbReference>
<comment type="caution">
    <text evidence="15">The sequence shown here is derived from an EMBL/GenBank/DDBJ whole genome shotgun (WGS) entry which is preliminary data.</text>
</comment>
<gene>
    <name evidence="15" type="ORF">MSPICULIGERA_LOCUS16331</name>
</gene>
<dbReference type="InterPro" id="IPR001628">
    <property type="entry name" value="Znf_hrmn_rcpt"/>
</dbReference>
<evidence type="ECO:0000259" key="13">
    <source>
        <dbReference type="PROSITE" id="PS51030"/>
    </source>
</evidence>
<dbReference type="EMBL" id="CATQJA010002653">
    <property type="protein sequence ID" value="CAJ0578067.1"/>
    <property type="molecule type" value="Genomic_DNA"/>
</dbReference>
<dbReference type="Proteomes" id="UP001177023">
    <property type="component" value="Unassembled WGS sequence"/>
</dbReference>
<dbReference type="Gene3D" id="1.10.565.10">
    <property type="entry name" value="Retinoid X Receptor"/>
    <property type="match status" value="1"/>
</dbReference>
<comment type="subcellular location">
    <subcellularLocation>
        <location evidence="1 11">Nucleus</location>
    </subcellularLocation>
</comment>
<evidence type="ECO:0000256" key="9">
    <source>
        <dbReference type="ARBA" id="ARBA00023170"/>
    </source>
</evidence>
<dbReference type="CDD" id="cd06960">
    <property type="entry name" value="NR_DBD_HNF4A"/>
    <property type="match status" value="1"/>
</dbReference>
<dbReference type="GO" id="GO:0008270">
    <property type="term" value="F:zinc ion binding"/>
    <property type="evidence" value="ECO:0007669"/>
    <property type="project" value="UniProtKB-KW"/>
</dbReference>
<dbReference type="Pfam" id="PF00104">
    <property type="entry name" value="Hormone_recep"/>
    <property type="match status" value="1"/>
</dbReference>
<evidence type="ECO:0000313" key="15">
    <source>
        <dbReference type="EMBL" id="CAJ0578067.1"/>
    </source>
</evidence>
<dbReference type="SMART" id="SM00399">
    <property type="entry name" value="ZnF_C4"/>
    <property type="match status" value="1"/>
</dbReference>
<dbReference type="GO" id="GO:0003700">
    <property type="term" value="F:DNA-binding transcription factor activity"/>
    <property type="evidence" value="ECO:0007669"/>
    <property type="project" value="InterPro"/>
</dbReference>
<protein>
    <submittedName>
        <fullName evidence="15">Uncharacterized protein</fullName>
    </submittedName>
</protein>
<feature type="non-terminal residue" evidence="15">
    <location>
        <position position="1"/>
    </location>
</feature>
<dbReference type="PROSITE" id="PS51843">
    <property type="entry name" value="NR_LBD"/>
    <property type="match status" value="1"/>
</dbReference>
<dbReference type="InterPro" id="IPR013088">
    <property type="entry name" value="Znf_NHR/GATA"/>
</dbReference>
<dbReference type="PRINTS" id="PR00398">
    <property type="entry name" value="STRDHORMONER"/>
</dbReference>
<dbReference type="GO" id="GO:0005634">
    <property type="term" value="C:nucleus"/>
    <property type="evidence" value="ECO:0007669"/>
    <property type="project" value="UniProtKB-SubCell"/>
</dbReference>
<accession>A0AA36D1D1</accession>
<evidence type="ECO:0000256" key="1">
    <source>
        <dbReference type="ARBA" id="ARBA00004123"/>
    </source>
</evidence>
<dbReference type="Gene3D" id="3.30.50.10">
    <property type="entry name" value="Erythroid Transcription Factor GATA-1, subunit A"/>
    <property type="match status" value="1"/>
</dbReference>
<name>A0AA36D1D1_9BILA</name>
<evidence type="ECO:0000256" key="6">
    <source>
        <dbReference type="ARBA" id="ARBA00023015"/>
    </source>
</evidence>
<evidence type="ECO:0000256" key="10">
    <source>
        <dbReference type="ARBA" id="ARBA00023242"/>
    </source>
</evidence>
<evidence type="ECO:0000256" key="5">
    <source>
        <dbReference type="ARBA" id="ARBA00022833"/>
    </source>
</evidence>
<feature type="region of interest" description="Disordered" evidence="12">
    <location>
        <begin position="78"/>
        <end position="100"/>
    </location>
</feature>
<keyword evidence="16" id="KW-1185">Reference proteome</keyword>